<dbReference type="GO" id="GO:0006635">
    <property type="term" value="P:fatty acid beta-oxidation"/>
    <property type="evidence" value="ECO:0007669"/>
    <property type="project" value="TreeGrafter"/>
</dbReference>
<dbReference type="Gene3D" id="3.90.226.10">
    <property type="entry name" value="2-enoyl-CoA Hydratase, Chain A, domain 1"/>
    <property type="match status" value="1"/>
</dbReference>
<proteinExistence type="inferred from homology"/>
<dbReference type="Pfam" id="PF00378">
    <property type="entry name" value="ECH_1"/>
    <property type="match status" value="1"/>
</dbReference>
<dbReference type="PANTHER" id="PTHR11941">
    <property type="entry name" value="ENOYL-COA HYDRATASE-RELATED"/>
    <property type="match status" value="1"/>
</dbReference>
<evidence type="ECO:0000256" key="2">
    <source>
        <dbReference type="ARBA" id="ARBA00023098"/>
    </source>
</evidence>
<dbReference type="PANTHER" id="PTHR11941:SF169">
    <property type="entry name" value="(7AS)-7A-METHYL-1,5-DIOXO-2,3,5,6,7,7A-HEXAHYDRO-1H-INDENE-CARBOXYL-COA HYDROLASE"/>
    <property type="match status" value="1"/>
</dbReference>
<dbReference type="GO" id="GO:0016829">
    <property type="term" value="F:lyase activity"/>
    <property type="evidence" value="ECO:0007669"/>
    <property type="project" value="UniProtKB-KW"/>
</dbReference>
<evidence type="ECO:0000256" key="1">
    <source>
        <dbReference type="ARBA" id="ARBA00005254"/>
    </source>
</evidence>
<dbReference type="EMBL" id="JAPDDP010000019">
    <property type="protein sequence ID" value="MDA0181185.1"/>
    <property type="molecule type" value="Genomic_DNA"/>
</dbReference>
<gene>
    <name evidence="5" type="ORF">OJ997_12835</name>
</gene>
<dbReference type="InterPro" id="IPR029045">
    <property type="entry name" value="ClpP/crotonase-like_dom_sf"/>
</dbReference>
<comment type="caution">
    <text evidence="5">The sequence shown here is derived from an EMBL/GenBank/DDBJ whole genome shotgun (WGS) entry which is preliminary data.</text>
</comment>
<evidence type="ECO:0000313" key="5">
    <source>
        <dbReference type="EMBL" id="MDA0181185.1"/>
    </source>
</evidence>
<dbReference type="InterPro" id="IPR018376">
    <property type="entry name" value="Enoyl-CoA_hyd/isom_CS"/>
</dbReference>
<accession>A0A9X3NA68</accession>
<dbReference type="InterPro" id="IPR001753">
    <property type="entry name" value="Enoyl-CoA_hydra/iso"/>
</dbReference>
<evidence type="ECO:0000313" key="6">
    <source>
        <dbReference type="Proteomes" id="UP001147653"/>
    </source>
</evidence>
<comment type="similarity">
    <text evidence="1 4">Belongs to the enoyl-CoA hydratase/isomerase family.</text>
</comment>
<dbReference type="SUPFAM" id="SSF52096">
    <property type="entry name" value="ClpP/crotonase"/>
    <property type="match status" value="1"/>
</dbReference>
<dbReference type="CDD" id="cd06558">
    <property type="entry name" value="crotonase-like"/>
    <property type="match status" value="1"/>
</dbReference>
<keyword evidence="6" id="KW-1185">Reference proteome</keyword>
<evidence type="ECO:0000256" key="4">
    <source>
        <dbReference type="RuleBase" id="RU003707"/>
    </source>
</evidence>
<reference evidence="5" key="1">
    <citation type="submission" date="2022-10" db="EMBL/GenBank/DDBJ databases">
        <title>The WGS of Solirubrobacter phytolaccae KCTC 29190.</title>
        <authorList>
            <person name="Jiang Z."/>
        </authorList>
    </citation>
    <scope>NUCLEOTIDE SEQUENCE</scope>
    <source>
        <strain evidence="5">KCTC 29190</strain>
    </source>
</reference>
<name>A0A9X3NA68_9ACTN</name>
<sequence>MDLVTQTLGADGVLLIALNRPDRRNAIDDAMASALREAFERATTDADVRGVILTGEGKAFSAGGDLSRFERDWDPREFRHDSHKLTQLISLVERLEKPTVAAINGVATGAGTQLALVCDVRLMAPSARFVYREGRLGIIPSHGGVTRLVKLIGLARARDVILGGEEVSAADALAFGMVTAVADDVVAAARERLALMLERSPQAYAAAKRLLWLAANVDLESGMVAEGLAQSALIGTPEHKEAVWRRSSS</sequence>
<dbReference type="Proteomes" id="UP001147653">
    <property type="component" value="Unassembled WGS sequence"/>
</dbReference>
<evidence type="ECO:0000256" key="3">
    <source>
        <dbReference type="ARBA" id="ARBA00023239"/>
    </source>
</evidence>
<dbReference type="AlphaFoldDB" id="A0A9X3NA68"/>
<keyword evidence="3" id="KW-0456">Lyase</keyword>
<protein>
    <submittedName>
        <fullName evidence="5">Enoyl-CoA hydratase/isomerase family protein</fullName>
    </submittedName>
</protein>
<organism evidence="5 6">
    <name type="scientific">Solirubrobacter phytolaccae</name>
    <dbReference type="NCBI Taxonomy" id="1404360"/>
    <lineage>
        <taxon>Bacteria</taxon>
        <taxon>Bacillati</taxon>
        <taxon>Actinomycetota</taxon>
        <taxon>Thermoleophilia</taxon>
        <taxon>Solirubrobacterales</taxon>
        <taxon>Solirubrobacteraceae</taxon>
        <taxon>Solirubrobacter</taxon>
    </lineage>
</organism>
<keyword evidence="2" id="KW-0443">Lipid metabolism</keyword>
<dbReference type="RefSeq" id="WP_270025495.1">
    <property type="nucleotide sequence ID" value="NZ_JAPDDP010000019.1"/>
</dbReference>
<dbReference type="PROSITE" id="PS00166">
    <property type="entry name" value="ENOYL_COA_HYDRATASE"/>
    <property type="match status" value="1"/>
</dbReference>